<dbReference type="InterPro" id="IPR006311">
    <property type="entry name" value="TAT_signal"/>
</dbReference>
<organism evidence="1 2">
    <name type="scientific">Halorussus aquaticus</name>
    <dbReference type="NCBI Taxonomy" id="2953748"/>
    <lineage>
        <taxon>Archaea</taxon>
        <taxon>Methanobacteriati</taxon>
        <taxon>Methanobacteriota</taxon>
        <taxon>Stenosarchaea group</taxon>
        <taxon>Halobacteria</taxon>
        <taxon>Halobacteriales</taxon>
        <taxon>Haladaptataceae</taxon>
        <taxon>Halorussus</taxon>
    </lineage>
</organism>
<gene>
    <name evidence="1" type="ORF">ACFO9K_13560</name>
</gene>
<sequence length="326" mass="37112">MREKENKKSSRRGFLKGFSGSLGVATGMSGLSSGKKDSVGPVHARGQRIYTYRPTSGENFVCNERFVSSGLKKYGTNVVHFDQVEIPREMVPKRHKNPDKSFTKKRKEMAIIGTPKEHVEEENQIRKRSSTESVTTQVTYNGPLYTYRSAEGASNGDVQERESPINTGWSNDLNYNTASEIRDVFQATMDWNQPIPTDIQNSTRYVNISDSDGTFKQRSSSAEAMDEIDTTKQWHVRLYNIGDYKYSNHSVVGQAHVDPYDHGLRKYLHLLPYVNDLSVNWYFDKARERVLDDWGYNGFSYTRNNVGNDNFDSDDSHNGEIGLISN</sequence>
<protein>
    <recommendedName>
        <fullName evidence="3">Twin-arginine translocation signal domain-containing protein</fullName>
    </recommendedName>
</protein>
<proteinExistence type="predicted"/>
<evidence type="ECO:0000313" key="1">
    <source>
        <dbReference type="EMBL" id="MFC4825286.1"/>
    </source>
</evidence>
<evidence type="ECO:0008006" key="3">
    <source>
        <dbReference type="Google" id="ProtNLM"/>
    </source>
</evidence>
<name>A0ABD5Q416_9EURY</name>
<keyword evidence="2" id="KW-1185">Reference proteome</keyword>
<accession>A0ABD5Q416</accession>
<dbReference type="PROSITE" id="PS51318">
    <property type="entry name" value="TAT"/>
    <property type="match status" value="1"/>
</dbReference>
<dbReference type="EMBL" id="JBHSHT010000002">
    <property type="protein sequence ID" value="MFC4825286.1"/>
    <property type="molecule type" value="Genomic_DNA"/>
</dbReference>
<evidence type="ECO:0000313" key="2">
    <source>
        <dbReference type="Proteomes" id="UP001595945"/>
    </source>
</evidence>
<dbReference type="Proteomes" id="UP001595945">
    <property type="component" value="Unassembled WGS sequence"/>
</dbReference>
<reference evidence="1 2" key="1">
    <citation type="journal article" date="2019" name="Int. J. Syst. Evol. Microbiol.">
        <title>The Global Catalogue of Microorganisms (GCM) 10K type strain sequencing project: providing services to taxonomists for standard genome sequencing and annotation.</title>
        <authorList>
            <consortium name="The Broad Institute Genomics Platform"/>
            <consortium name="The Broad Institute Genome Sequencing Center for Infectious Disease"/>
            <person name="Wu L."/>
            <person name="Ma J."/>
        </authorList>
    </citation>
    <scope>NUCLEOTIDE SEQUENCE [LARGE SCALE GENOMIC DNA]</scope>
    <source>
        <strain evidence="1 2">XZYJ18</strain>
    </source>
</reference>
<comment type="caution">
    <text evidence="1">The sequence shown here is derived from an EMBL/GenBank/DDBJ whole genome shotgun (WGS) entry which is preliminary data.</text>
</comment>
<dbReference type="AlphaFoldDB" id="A0ABD5Q416"/>
<dbReference type="GeneID" id="73044003"/>
<dbReference type="RefSeq" id="WP_254269023.1">
    <property type="nucleotide sequence ID" value="NZ_CP100400.1"/>
</dbReference>